<accession>A0A2S3YNA0</accession>
<name>A0A2S3YNA0_9HYPH</name>
<evidence type="ECO:0000313" key="2">
    <source>
        <dbReference type="EMBL" id="POH30565.1"/>
    </source>
</evidence>
<dbReference type="AlphaFoldDB" id="A0A2S3YNA0"/>
<organism evidence="2 3">
    <name type="scientific">Sinorhizobium americanum</name>
    <dbReference type="NCBI Taxonomy" id="194963"/>
    <lineage>
        <taxon>Bacteria</taxon>
        <taxon>Pseudomonadati</taxon>
        <taxon>Pseudomonadota</taxon>
        <taxon>Alphaproteobacteria</taxon>
        <taxon>Hyphomicrobiales</taxon>
        <taxon>Rhizobiaceae</taxon>
        <taxon>Sinorhizobium/Ensifer group</taxon>
        <taxon>Sinorhizobium</taxon>
    </lineage>
</organism>
<dbReference type="Proteomes" id="UP000237511">
    <property type="component" value="Unassembled WGS sequence"/>
</dbReference>
<feature type="chain" id="PRO_5015677902" evidence="1">
    <location>
        <begin position="27"/>
        <end position="350"/>
    </location>
</feature>
<gene>
    <name evidence="2" type="ORF">ATY31_14720</name>
</gene>
<reference evidence="2 3" key="1">
    <citation type="journal article" date="2014" name="Syst. Appl. Microbiol.">
        <title>Microsymbionts of Phaseolus vulgaris in acid and alkaline soils of Mexico.</title>
        <authorList>
            <person name="Verastegui-Valdes M.M."/>
            <person name="Zhang Y.J."/>
            <person name="Rivera-Orduna F.N."/>
            <person name="Cheng H.P."/>
            <person name="Sui X.H."/>
            <person name="Wang E.T."/>
        </authorList>
    </citation>
    <scope>NUCLEOTIDE SEQUENCE [LARGE SCALE GENOMIC DNA]</scope>
    <source>
        <strain evidence="2 3">FG01</strain>
    </source>
</reference>
<protein>
    <submittedName>
        <fullName evidence="2">Uncharacterized protein</fullName>
    </submittedName>
</protein>
<keyword evidence="1" id="KW-0732">Signal</keyword>
<sequence length="350" mass="37457">MFLSSHVRIIAAALAASAILAASVEAATKCPKSVHGLRVLPEGAILMRTELAVNPDGTAASYVPGDHGYTYVANGVNLIDKGKKRNCLDNFSLCRKKWKEAETADFAPGSPEFCVFALEAVPYKVGVPLSSCEGDRYVVGNGKGRPMMGPKMPAFDGTDVSTYLSTTSMKHTVDKKAVYVDSAAIPGLVVPRGRSSLLGSLAWVRYGDREVFAIVNDTGPSFGEGSVALHQLLRYGAIQPFQPIGPIPLNLRCAKAERDLKAPFLSKPNDGEDDLCKSGYDAASASDIRAYHGIGGDVVTIILDGVTPPMTSKRLVGEELTLEKLSQWVLKAGYTSDKLNEMANCLEMKK</sequence>
<comment type="caution">
    <text evidence="2">The sequence shown here is derived from an EMBL/GenBank/DDBJ whole genome shotgun (WGS) entry which is preliminary data.</text>
</comment>
<dbReference type="RefSeq" id="WP_097528057.1">
    <property type="nucleotide sequence ID" value="NZ_LODU01000032.1"/>
</dbReference>
<proteinExistence type="predicted"/>
<evidence type="ECO:0000256" key="1">
    <source>
        <dbReference type="SAM" id="SignalP"/>
    </source>
</evidence>
<feature type="signal peptide" evidence="1">
    <location>
        <begin position="1"/>
        <end position="26"/>
    </location>
</feature>
<evidence type="ECO:0000313" key="3">
    <source>
        <dbReference type="Proteomes" id="UP000237511"/>
    </source>
</evidence>
<dbReference type="EMBL" id="LODU01000032">
    <property type="protein sequence ID" value="POH30565.1"/>
    <property type="molecule type" value="Genomic_DNA"/>
</dbReference>